<sequence>MIQFNRNYLSFASINNDIQQKYQHNIPDDEVPKQCIQKYQFTDLIDIKYGYQDNKSFIFEIKKNFPKQPDFLIGVDLIYLIDISLSLNDETLEKIKCALKCLVNYLSDRDRLCIILYNNKADQLFPLIPLNQQNKQIIFEKIEQITNKKGHPSILSALLVANLCLKLRQFKNQITSINIISQEYDIGRYCSEFEQLFQIEKSFKLKCFLLIQNNLFQSSQINQRENLKIGKHQIIKNVDDLSSYLCFEAAKLQQTVITNLLIIVKSQKKNQIQISECEGGKYHYINSYEIQIKKKLVSIGYNKTHLVSVRNNKEFEAGQICDVEVSFQQLNTNYEQKYTIPIYFLNQMSGIIDEAVIVQKYKLKSRSQMKEALSYYDPYSIKSCTEILKLFQSEVANLPDCVKQQLRSETQQFEIAIQKYIQEPQKQIENPFNQIDQVQKRQQYQLYQEL</sequence>
<evidence type="ECO:0000313" key="2">
    <source>
        <dbReference type="EMBL" id="CAD8057477.1"/>
    </source>
</evidence>
<dbReference type="Proteomes" id="UP000692954">
    <property type="component" value="Unassembled WGS sequence"/>
</dbReference>
<evidence type="ECO:0000313" key="3">
    <source>
        <dbReference type="Proteomes" id="UP000692954"/>
    </source>
</evidence>
<reference evidence="2" key="1">
    <citation type="submission" date="2021-01" db="EMBL/GenBank/DDBJ databases">
        <authorList>
            <consortium name="Genoscope - CEA"/>
            <person name="William W."/>
        </authorList>
    </citation>
    <scope>NUCLEOTIDE SEQUENCE</scope>
</reference>
<dbReference type="EMBL" id="CAJJDN010000011">
    <property type="protein sequence ID" value="CAD8057477.1"/>
    <property type="molecule type" value="Genomic_DNA"/>
</dbReference>
<dbReference type="PROSITE" id="PS50234">
    <property type="entry name" value="VWFA"/>
    <property type="match status" value="1"/>
</dbReference>
<dbReference type="AlphaFoldDB" id="A0A8S1KRC9"/>
<dbReference type="InterPro" id="IPR002035">
    <property type="entry name" value="VWF_A"/>
</dbReference>
<accession>A0A8S1KRC9</accession>
<proteinExistence type="predicted"/>
<dbReference type="OrthoDB" id="299997at2759"/>
<dbReference type="Pfam" id="PF13519">
    <property type="entry name" value="VWA_2"/>
    <property type="match status" value="1"/>
</dbReference>
<evidence type="ECO:0000259" key="1">
    <source>
        <dbReference type="PROSITE" id="PS50234"/>
    </source>
</evidence>
<name>A0A8S1KRC9_9CILI</name>
<keyword evidence="3" id="KW-1185">Reference proteome</keyword>
<comment type="caution">
    <text evidence="2">The sequence shown here is derived from an EMBL/GenBank/DDBJ whole genome shotgun (WGS) entry which is preliminary data.</text>
</comment>
<gene>
    <name evidence="2" type="ORF">PSON_ATCC_30995.1.T0110237</name>
</gene>
<feature type="domain" description="VWFA" evidence="1">
    <location>
        <begin position="76"/>
        <end position="159"/>
    </location>
</feature>
<organism evidence="2 3">
    <name type="scientific">Paramecium sonneborni</name>
    <dbReference type="NCBI Taxonomy" id="65129"/>
    <lineage>
        <taxon>Eukaryota</taxon>
        <taxon>Sar</taxon>
        <taxon>Alveolata</taxon>
        <taxon>Ciliophora</taxon>
        <taxon>Intramacronucleata</taxon>
        <taxon>Oligohymenophorea</taxon>
        <taxon>Peniculida</taxon>
        <taxon>Parameciidae</taxon>
        <taxon>Paramecium</taxon>
    </lineage>
</organism>
<protein>
    <recommendedName>
        <fullName evidence="1">VWFA domain-containing protein</fullName>
    </recommendedName>
</protein>